<evidence type="ECO:0000259" key="2">
    <source>
        <dbReference type="PROSITE" id="PS51724"/>
    </source>
</evidence>
<evidence type="ECO:0000256" key="1">
    <source>
        <dbReference type="SAM" id="SignalP"/>
    </source>
</evidence>
<dbReference type="SUPFAM" id="SSF110997">
    <property type="entry name" value="Sporulation related repeat"/>
    <property type="match status" value="1"/>
</dbReference>
<feature type="signal peptide" evidence="1">
    <location>
        <begin position="1"/>
        <end position="27"/>
    </location>
</feature>
<dbReference type="GO" id="GO:0042834">
    <property type="term" value="F:peptidoglycan binding"/>
    <property type="evidence" value="ECO:0007669"/>
    <property type="project" value="InterPro"/>
</dbReference>
<dbReference type="PROSITE" id="PS51724">
    <property type="entry name" value="SPOR"/>
    <property type="match status" value="1"/>
</dbReference>
<dbReference type="InterPro" id="IPR018711">
    <property type="entry name" value="NAGPA"/>
</dbReference>
<dbReference type="STRING" id="237679.SAMN04488072_10747"/>
<dbReference type="Proteomes" id="UP000198642">
    <property type="component" value="Unassembled WGS sequence"/>
</dbReference>
<keyword evidence="1" id="KW-0732">Signal</keyword>
<dbReference type="PANTHER" id="PTHR40446">
    <property type="entry name" value="N-ACETYLGLUCOSAMINE-1-PHOSPHODIESTER ALPHA-N-ACETYLGLUCOSAMINIDASE"/>
    <property type="match status" value="1"/>
</dbReference>
<feature type="chain" id="PRO_5011537651" description="SPOR domain-containing protein" evidence="1">
    <location>
        <begin position="28"/>
        <end position="522"/>
    </location>
</feature>
<evidence type="ECO:0000313" key="3">
    <source>
        <dbReference type="EMBL" id="SFB10857.1"/>
    </source>
</evidence>
<dbReference type="Gene3D" id="3.30.70.1070">
    <property type="entry name" value="Sporulation related repeat"/>
    <property type="match status" value="1"/>
</dbReference>
<proteinExistence type="predicted"/>
<dbReference type="InterPro" id="IPR007730">
    <property type="entry name" value="SPOR-like_dom"/>
</dbReference>
<evidence type="ECO:0000313" key="4">
    <source>
        <dbReference type="Proteomes" id="UP000198642"/>
    </source>
</evidence>
<dbReference type="PANTHER" id="PTHR40446:SF2">
    <property type="entry name" value="N-ACETYLGLUCOSAMINE-1-PHOSPHODIESTER ALPHA-N-ACETYLGLUCOSAMINIDASE"/>
    <property type="match status" value="1"/>
</dbReference>
<reference evidence="3 4" key="1">
    <citation type="submission" date="2016-10" db="EMBL/GenBank/DDBJ databases">
        <authorList>
            <person name="de Groot N.N."/>
        </authorList>
    </citation>
    <scope>NUCLEOTIDE SEQUENCE [LARGE SCALE GENOMIC DNA]</scope>
    <source>
        <strain evidence="3 4">CGMCC 1.3702</strain>
    </source>
</reference>
<dbReference type="RefSeq" id="WP_170848218.1">
    <property type="nucleotide sequence ID" value="NZ_FOJW01000007.1"/>
</dbReference>
<feature type="domain" description="SPOR" evidence="2">
    <location>
        <begin position="70"/>
        <end position="158"/>
    </location>
</feature>
<sequence length="522" mass="56608">MQRKNVMFIVVSLFLLTSAFMPTAANAQYHQDFTNSSNNLSIGIENLPETKEVTELSTGVTHTKIIKGIESHKAFYTAEIDFYQNKSDAQQMRKDLREKGFKSSIQTIRNPGFKHTDIGEKTIGHVLQSGEFSAMEEAEQRAQELRDHGFPVSRIAYSEYNGTLKSTGPWVINVLEINPDKFDGELQTRIGHDQIQGNETLSSMAKGTDSIAAVNGGYFVVGSGDGTPGSPAGLSVLDGTLLSESVGERTSLILNQDQARIAKAKTALLLETDNDETREIDGINRVPGLIRSCGGINDEPSNLPMHDVTCTDNDEIIQYTEVFGESTPSVDGYEIVLDEENNIISAGESKGTTIPENGSILLATGEAADWLQSNSNIGEEVTMSNNILVEGETQPLKDTTDIINGAPQLLKDGEIDITADKEGFHWSSDFYYNFGLYRHPRTLAGIKDNGNLLFVTIDGRNPGTSIGLSFYESAQLLKDIGATEGMNLDGGGSTTMTINQEVTNNPSGGAQRAVADGIFIVE</sequence>
<dbReference type="AlphaFoldDB" id="A0A1I0YDH9"/>
<dbReference type="Pfam" id="PF09992">
    <property type="entry name" value="NAGPA"/>
    <property type="match status" value="1"/>
</dbReference>
<dbReference type="EMBL" id="FOJW01000007">
    <property type="protein sequence ID" value="SFB10857.1"/>
    <property type="molecule type" value="Genomic_DNA"/>
</dbReference>
<accession>A0A1I0YDH9</accession>
<keyword evidence="4" id="KW-1185">Reference proteome</keyword>
<protein>
    <recommendedName>
        <fullName evidence="2">SPOR domain-containing protein</fullName>
    </recommendedName>
</protein>
<gene>
    <name evidence="3" type="ORF">SAMN04488072_10747</name>
</gene>
<name>A0A1I0YDH9_9BACI</name>
<dbReference type="InterPro" id="IPR036680">
    <property type="entry name" value="SPOR-like_sf"/>
</dbReference>
<organism evidence="3 4">
    <name type="scientific">Lentibacillus halodurans</name>
    <dbReference type="NCBI Taxonomy" id="237679"/>
    <lineage>
        <taxon>Bacteria</taxon>
        <taxon>Bacillati</taxon>
        <taxon>Bacillota</taxon>
        <taxon>Bacilli</taxon>
        <taxon>Bacillales</taxon>
        <taxon>Bacillaceae</taxon>
        <taxon>Lentibacillus</taxon>
    </lineage>
</organism>